<gene>
    <name evidence="9" type="primary">ftsY</name>
    <name evidence="12" type="ORF">FC37_GL000726</name>
</gene>
<dbReference type="Pfam" id="PF02881">
    <property type="entry name" value="SRP54_N"/>
    <property type="match status" value="1"/>
</dbReference>
<dbReference type="Pfam" id="PF00448">
    <property type="entry name" value="SRP54"/>
    <property type="match status" value="1"/>
</dbReference>
<dbReference type="SMART" id="SM00962">
    <property type="entry name" value="SRP54"/>
    <property type="match status" value="1"/>
</dbReference>
<dbReference type="GO" id="GO:0003924">
    <property type="term" value="F:GTPase activity"/>
    <property type="evidence" value="ECO:0007669"/>
    <property type="project" value="UniProtKB-UniRule"/>
</dbReference>
<dbReference type="GO" id="GO:0005886">
    <property type="term" value="C:plasma membrane"/>
    <property type="evidence" value="ECO:0007669"/>
    <property type="project" value="UniProtKB-SubCell"/>
</dbReference>
<evidence type="ECO:0000256" key="10">
    <source>
        <dbReference type="SAM" id="MobiDB-lite"/>
    </source>
</evidence>
<dbReference type="InterPro" id="IPR042101">
    <property type="entry name" value="SRP54_N_sf"/>
</dbReference>
<dbReference type="InterPro" id="IPR013822">
    <property type="entry name" value="Signal_recog_particl_SRP54_hlx"/>
</dbReference>
<dbReference type="FunFam" id="1.20.120.140:FF:000002">
    <property type="entry name" value="Signal recognition particle receptor FtsY"/>
    <property type="match status" value="1"/>
</dbReference>
<dbReference type="PATRIC" id="fig|1423748.3.peg.764"/>
<evidence type="ECO:0000256" key="3">
    <source>
        <dbReference type="ARBA" id="ARBA00022741"/>
    </source>
</evidence>
<dbReference type="HAMAP" id="MF_00920">
    <property type="entry name" value="FtsY"/>
    <property type="match status" value="1"/>
</dbReference>
<evidence type="ECO:0000256" key="2">
    <source>
        <dbReference type="ARBA" id="ARBA00022490"/>
    </source>
</evidence>
<keyword evidence="12" id="KW-0132">Cell division</keyword>
<feature type="compositionally biased region" description="Basic and acidic residues" evidence="10">
    <location>
        <begin position="1"/>
        <end position="37"/>
    </location>
</feature>
<comment type="function">
    <text evidence="9">Involved in targeting and insertion of nascent membrane proteins into the cytoplasmic membrane. Acts as a receptor for the complex formed by the signal recognition particle (SRP) and the ribosome-nascent chain (RNC).</text>
</comment>
<keyword evidence="3 9" id="KW-0547">Nucleotide-binding</keyword>
<dbReference type="GO" id="GO:0005525">
    <property type="term" value="F:GTP binding"/>
    <property type="evidence" value="ECO:0007669"/>
    <property type="project" value="UniProtKB-UniRule"/>
</dbReference>
<dbReference type="GO" id="GO:0051301">
    <property type="term" value="P:cell division"/>
    <property type="evidence" value="ECO:0007669"/>
    <property type="project" value="UniProtKB-KW"/>
</dbReference>
<evidence type="ECO:0000256" key="6">
    <source>
        <dbReference type="ARBA" id="ARBA00023136"/>
    </source>
</evidence>
<evidence type="ECO:0000256" key="4">
    <source>
        <dbReference type="ARBA" id="ARBA00022801"/>
    </source>
</evidence>
<dbReference type="PANTHER" id="PTHR43134">
    <property type="entry name" value="SIGNAL RECOGNITION PARTICLE RECEPTOR SUBUNIT ALPHA"/>
    <property type="match status" value="1"/>
</dbReference>
<dbReference type="SUPFAM" id="SSF47364">
    <property type="entry name" value="Domain of the SRP/SRP receptor G-proteins"/>
    <property type="match status" value="1"/>
</dbReference>
<dbReference type="GO" id="GO:0005047">
    <property type="term" value="F:signal recognition particle binding"/>
    <property type="evidence" value="ECO:0007669"/>
    <property type="project" value="TreeGrafter"/>
</dbReference>
<dbReference type="InterPro" id="IPR000897">
    <property type="entry name" value="SRP54_GTPase_dom"/>
</dbReference>
<dbReference type="FunFam" id="3.40.50.300:FF:000053">
    <property type="entry name" value="Signal recognition particle receptor FtsY"/>
    <property type="match status" value="1"/>
</dbReference>
<dbReference type="PROSITE" id="PS00300">
    <property type="entry name" value="SRP54"/>
    <property type="match status" value="1"/>
</dbReference>
<dbReference type="SMART" id="SM00963">
    <property type="entry name" value="SRP54_N"/>
    <property type="match status" value="1"/>
</dbReference>
<keyword evidence="12" id="KW-0131">Cell cycle</keyword>
<evidence type="ECO:0000256" key="5">
    <source>
        <dbReference type="ARBA" id="ARBA00023134"/>
    </source>
</evidence>
<comment type="catalytic activity">
    <reaction evidence="8 9">
        <text>GTP + H2O = GDP + phosphate + H(+)</text>
        <dbReference type="Rhea" id="RHEA:19669"/>
        <dbReference type="ChEBI" id="CHEBI:15377"/>
        <dbReference type="ChEBI" id="CHEBI:15378"/>
        <dbReference type="ChEBI" id="CHEBI:37565"/>
        <dbReference type="ChEBI" id="CHEBI:43474"/>
        <dbReference type="ChEBI" id="CHEBI:58189"/>
        <dbReference type="EC" id="3.6.5.4"/>
    </reaction>
</comment>
<dbReference type="SMART" id="SM00382">
    <property type="entry name" value="AAA"/>
    <property type="match status" value="1"/>
</dbReference>
<reference evidence="12 13" key="1">
    <citation type="journal article" date="2015" name="Genome Announc.">
        <title>Expanding the biotechnology potential of lactobacilli through comparative genomics of 213 strains and associated genera.</title>
        <authorList>
            <person name="Sun Z."/>
            <person name="Harris H.M."/>
            <person name="McCann A."/>
            <person name="Guo C."/>
            <person name="Argimon S."/>
            <person name="Zhang W."/>
            <person name="Yang X."/>
            <person name="Jeffery I.B."/>
            <person name="Cooney J.C."/>
            <person name="Kagawa T.F."/>
            <person name="Liu W."/>
            <person name="Song Y."/>
            <person name="Salvetti E."/>
            <person name="Wrobel A."/>
            <person name="Rasinkangas P."/>
            <person name="Parkhill J."/>
            <person name="Rea M.C."/>
            <person name="O'Sullivan O."/>
            <person name="Ritari J."/>
            <person name="Douillard F.P."/>
            <person name="Paul Ross R."/>
            <person name="Yang R."/>
            <person name="Briner A.E."/>
            <person name="Felis G.E."/>
            <person name="de Vos W.M."/>
            <person name="Barrangou R."/>
            <person name="Klaenhammer T.R."/>
            <person name="Caufield P.W."/>
            <person name="Cui Y."/>
            <person name="Zhang H."/>
            <person name="O'Toole P.W."/>
        </authorList>
    </citation>
    <scope>NUCLEOTIDE SEQUENCE [LARGE SCALE GENOMIC DNA]</scope>
    <source>
        <strain evidence="12 13">DSM 10532</strain>
    </source>
</reference>
<proteinExistence type="inferred from homology"/>
<feature type="compositionally biased region" description="Acidic residues" evidence="10">
    <location>
        <begin position="59"/>
        <end position="130"/>
    </location>
</feature>
<feature type="binding site" evidence="9">
    <location>
        <begin position="385"/>
        <end position="388"/>
    </location>
    <ligand>
        <name>GTP</name>
        <dbReference type="ChEBI" id="CHEBI:37565"/>
    </ligand>
</feature>
<sequence length="436" mass="48828">MGLFDRIKKSLFGKKDDEEEKKEEQEKQEEVEQKQDDSEAVAQEEQSEESAESDKQEETEPIEEDNESEASEEVAEDEEEPESEETAEIEEEQETEPQESETTEEAETETDEEEPETEELEEDEDSSQEELYEKGLEKTNKGFGARLNAFFAKFRTVDEDFFDDLEDLLIESDVGYETAEQLTDELREEAKLQNAKSRDDLKKVIVEKLVDLYDKGGNSEDEKLIYHPEDKPNVYLFVGVNGAGKTTTIGKLAKRFKDEGKSVIMAAADTFRAGAVEQLVEWGKRVDVPVVTGKEKADPASVVYDATERAINEKADYLLVDTAGRLQNKKNLMAELEKIQRTIKKLLPDQPTETLLVLDGSTGQNALLQAKDFDKTTKLTGLVLTKLDGSSKGGVVLAIRNEMNLPVKLVGLGEKAEDLADFDAANYAIGLFHGLV</sequence>
<dbReference type="Gene3D" id="1.20.120.140">
    <property type="entry name" value="Signal recognition particle SRP54, nucleotide-binding domain"/>
    <property type="match status" value="1"/>
</dbReference>
<dbReference type="eggNOG" id="COG0552">
    <property type="taxonomic scope" value="Bacteria"/>
</dbReference>
<dbReference type="Gene3D" id="3.40.50.300">
    <property type="entry name" value="P-loop containing nucleotide triphosphate hydrolases"/>
    <property type="match status" value="1"/>
</dbReference>
<dbReference type="PANTHER" id="PTHR43134:SF1">
    <property type="entry name" value="SIGNAL RECOGNITION PARTICLE RECEPTOR SUBUNIT ALPHA"/>
    <property type="match status" value="1"/>
</dbReference>
<dbReference type="GO" id="GO:0006614">
    <property type="term" value="P:SRP-dependent cotranslational protein targeting to membrane"/>
    <property type="evidence" value="ECO:0007669"/>
    <property type="project" value="InterPro"/>
</dbReference>
<feature type="binding site" evidence="9">
    <location>
        <begin position="321"/>
        <end position="325"/>
    </location>
    <ligand>
        <name>GTP</name>
        <dbReference type="ChEBI" id="CHEBI:37565"/>
    </ligand>
</feature>
<dbReference type="InterPro" id="IPR003593">
    <property type="entry name" value="AAA+_ATPase"/>
</dbReference>
<dbReference type="GO" id="GO:0005737">
    <property type="term" value="C:cytoplasm"/>
    <property type="evidence" value="ECO:0007669"/>
    <property type="project" value="UniProtKB-SubCell"/>
</dbReference>
<comment type="subcellular location">
    <subcellularLocation>
        <location evidence="9">Cell membrane</location>
        <topology evidence="9">Peripheral membrane protein</topology>
        <orientation evidence="9">Cytoplasmic side</orientation>
    </subcellularLocation>
    <subcellularLocation>
        <location evidence="9">Cytoplasm</location>
    </subcellularLocation>
</comment>
<dbReference type="NCBIfam" id="TIGR00064">
    <property type="entry name" value="ftsY"/>
    <property type="match status" value="1"/>
</dbReference>
<dbReference type="EC" id="3.6.5.4" evidence="9"/>
<dbReference type="SUPFAM" id="SSF52540">
    <property type="entry name" value="P-loop containing nucleoside triphosphate hydrolases"/>
    <property type="match status" value="1"/>
</dbReference>
<dbReference type="RefSeq" id="WP_025005828.1">
    <property type="nucleotide sequence ID" value="NZ_AZEL01000018.1"/>
</dbReference>
<keyword evidence="5 9" id="KW-0342">GTP-binding</keyword>
<evidence type="ECO:0000259" key="11">
    <source>
        <dbReference type="PROSITE" id="PS00300"/>
    </source>
</evidence>
<evidence type="ECO:0000256" key="1">
    <source>
        <dbReference type="ARBA" id="ARBA00022475"/>
    </source>
</evidence>
<dbReference type="InterPro" id="IPR036225">
    <property type="entry name" value="SRP/SRP_N"/>
</dbReference>
<keyword evidence="7 9" id="KW-0675">Receptor</keyword>
<dbReference type="AlphaFoldDB" id="A0A0R1NV24"/>
<name>A0A0R1NV24_9LACO</name>
<dbReference type="STRING" id="1423748.FC37_GL000726"/>
<dbReference type="EMBL" id="AZEL01000018">
    <property type="protein sequence ID" value="KRL23855.1"/>
    <property type="molecule type" value="Genomic_DNA"/>
</dbReference>
<comment type="subunit">
    <text evidence="9">Part of the signal recognition particle protein translocation system, which is composed of SRP and FtsY.</text>
</comment>
<dbReference type="CDD" id="cd17874">
    <property type="entry name" value="FtsY"/>
    <property type="match status" value="1"/>
</dbReference>
<keyword evidence="1 9" id="KW-1003">Cell membrane</keyword>
<dbReference type="InterPro" id="IPR004390">
    <property type="entry name" value="SR_rcpt_FtsY"/>
</dbReference>
<evidence type="ECO:0000313" key="12">
    <source>
        <dbReference type="EMBL" id="KRL23855.1"/>
    </source>
</evidence>
<accession>A0A0R1NV24</accession>
<comment type="caution">
    <text evidence="12">The sequence shown here is derived from an EMBL/GenBank/DDBJ whole genome shotgun (WGS) entry which is preliminary data.</text>
</comment>
<organism evidence="12 13">
    <name type="scientific">Lactobacillus gallinarum DSM 10532 = JCM 2011</name>
    <dbReference type="NCBI Taxonomy" id="1423748"/>
    <lineage>
        <taxon>Bacteria</taxon>
        <taxon>Bacillati</taxon>
        <taxon>Bacillota</taxon>
        <taxon>Bacilli</taxon>
        <taxon>Lactobacillales</taxon>
        <taxon>Lactobacillaceae</taxon>
        <taxon>Lactobacillus</taxon>
    </lineage>
</organism>
<evidence type="ECO:0000313" key="13">
    <source>
        <dbReference type="Proteomes" id="UP000051311"/>
    </source>
</evidence>
<keyword evidence="6 9" id="KW-0472">Membrane</keyword>
<dbReference type="InterPro" id="IPR027417">
    <property type="entry name" value="P-loop_NTPase"/>
</dbReference>
<keyword evidence="4 9" id="KW-0378">Hydrolase</keyword>
<comment type="similarity">
    <text evidence="9">Belongs to the GTP-binding SRP family. FtsY subfamily.</text>
</comment>
<feature type="region of interest" description="Disordered" evidence="10">
    <location>
        <begin position="1"/>
        <end position="131"/>
    </location>
</feature>
<feature type="binding site" evidence="9">
    <location>
        <begin position="239"/>
        <end position="246"/>
    </location>
    <ligand>
        <name>GTP</name>
        <dbReference type="ChEBI" id="CHEBI:37565"/>
    </ligand>
</feature>
<evidence type="ECO:0000256" key="8">
    <source>
        <dbReference type="ARBA" id="ARBA00048027"/>
    </source>
</evidence>
<protein>
    <recommendedName>
        <fullName evidence="9">Signal recognition particle receptor FtsY</fullName>
        <shortName evidence="9">SRP receptor</shortName>
        <ecNumber evidence="9">3.6.5.4</ecNumber>
    </recommendedName>
</protein>
<dbReference type="Proteomes" id="UP000051311">
    <property type="component" value="Unassembled WGS sequence"/>
</dbReference>
<feature type="domain" description="SRP54-type proteins GTP-binding" evidence="11">
    <location>
        <begin position="406"/>
        <end position="419"/>
    </location>
</feature>
<keyword evidence="2 9" id="KW-0963">Cytoplasm</keyword>
<evidence type="ECO:0000256" key="9">
    <source>
        <dbReference type="HAMAP-Rule" id="MF_00920"/>
    </source>
</evidence>
<dbReference type="OrthoDB" id="9804720at2"/>
<evidence type="ECO:0000256" key="7">
    <source>
        <dbReference type="ARBA" id="ARBA00023170"/>
    </source>
</evidence>